<dbReference type="PANTHER" id="PTHR11461">
    <property type="entry name" value="SERINE PROTEASE INHIBITOR, SERPIN"/>
    <property type="match status" value="1"/>
</dbReference>
<dbReference type="AlphaFoldDB" id="A0AAV6X5H3"/>
<comment type="similarity">
    <text evidence="1 2">Belongs to the serpin family.</text>
</comment>
<dbReference type="InterPro" id="IPR042185">
    <property type="entry name" value="Serpin_sf_2"/>
</dbReference>
<dbReference type="EMBL" id="WHWC01000008">
    <property type="protein sequence ID" value="KAG8377668.1"/>
    <property type="molecule type" value="Genomic_DNA"/>
</dbReference>
<gene>
    <name evidence="4" type="ORF">BUALT_Bualt08G0056800</name>
</gene>
<evidence type="ECO:0000256" key="1">
    <source>
        <dbReference type="ARBA" id="ARBA00009500"/>
    </source>
</evidence>
<dbReference type="SMART" id="SM00093">
    <property type="entry name" value="SERPIN"/>
    <property type="match status" value="1"/>
</dbReference>
<sequence length="589" mass="66033">MPSPVLELRRMLTVRLTRLLVKMFDLEMPMDDPMNKDAAATGDIEDSYLELDFEAADLRGPESVALLQADSALFLHRGTPTGGGLLLDSLVPAHVSFVTEAFVEPAILVWLEALPHLHVLEPFYHVGLRQLLDQAILAQRNYSRFLVCLLQLYPGWDNNGDEMAMDGTTCGIGHAIVVKVTRLAKRLTNSLHNRRQQVELVHQVMGELAQKGAEVVELCVLRKHDASPQVKPLFRMLNSIQKIPHAMNAIRVLRVASYFSRQNTYYHTLRARTIKPSVQQKIMDLRQSIGQKPRILAPIVLGLIAAGSKGPTRDQLLGFFKCKSAEQLNLLSSQLVTLLLIDGGPCLSFANGVWVDQSLTLKPAFKDVVENAYKAAPNHVDFQTKADEVRKEVNTWVEKQTNGVIRKILPSGSVDDATRQLSLQTHSIKVPFMTSIKKQYVCAFKDFKVLGLPYEQGKDKRKFSMYFFLPNLLEKFGSESEFIERHLPYQEIKVGVFRIPKFKINFDFEASEVLKGLGLVLPFSGGDGLREMVEESSVGKNLYVSSIFHKSFIEVNEEGTEAAGATIVCFDGCSMMIEEKLDFVADHPF</sequence>
<accession>A0AAV6X5H3</accession>
<evidence type="ECO:0000256" key="2">
    <source>
        <dbReference type="RuleBase" id="RU000411"/>
    </source>
</evidence>
<dbReference type="GO" id="GO:0005615">
    <property type="term" value="C:extracellular space"/>
    <property type="evidence" value="ECO:0007669"/>
    <property type="project" value="InterPro"/>
</dbReference>
<organism evidence="4 5">
    <name type="scientific">Buddleja alternifolia</name>
    <dbReference type="NCBI Taxonomy" id="168488"/>
    <lineage>
        <taxon>Eukaryota</taxon>
        <taxon>Viridiplantae</taxon>
        <taxon>Streptophyta</taxon>
        <taxon>Embryophyta</taxon>
        <taxon>Tracheophyta</taxon>
        <taxon>Spermatophyta</taxon>
        <taxon>Magnoliopsida</taxon>
        <taxon>eudicotyledons</taxon>
        <taxon>Gunneridae</taxon>
        <taxon>Pentapetalae</taxon>
        <taxon>asterids</taxon>
        <taxon>lamiids</taxon>
        <taxon>Lamiales</taxon>
        <taxon>Scrophulariaceae</taxon>
        <taxon>Buddlejeae</taxon>
        <taxon>Buddleja</taxon>
    </lineage>
</organism>
<reference evidence="4" key="1">
    <citation type="submission" date="2019-10" db="EMBL/GenBank/DDBJ databases">
        <authorList>
            <person name="Zhang R."/>
            <person name="Pan Y."/>
            <person name="Wang J."/>
            <person name="Ma R."/>
            <person name="Yu S."/>
        </authorList>
    </citation>
    <scope>NUCLEOTIDE SEQUENCE</scope>
    <source>
        <strain evidence="4">LA-IB0</strain>
        <tissue evidence="4">Leaf</tissue>
    </source>
</reference>
<dbReference type="CDD" id="cd02043">
    <property type="entry name" value="serpinP_plants"/>
    <property type="match status" value="1"/>
</dbReference>
<dbReference type="GO" id="GO:0004867">
    <property type="term" value="F:serine-type endopeptidase inhibitor activity"/>
    <property type="evidence" value="ECO:0007669"/>
    <property type="project" value="InterPro"/>
</dbReference>
<evidence type="ECO:0000313" key="5">
    <source>
        <dbReference type="Proteomes" id="UP000826271"/>
    </source>
</evidence>
<evidence type="ECO:0000313" key="4">
    <source>
        <dbReference type="EMBL" id="KAG8377668.1"/>
    </source>
</evidence>
<dbReference type="Gene3D" id="3.30.497.10">
    <property type="entry name" value="Antithrombin, subunit I, domain 2"/>
    <property type="match status" value="2"/>
</dbReference>
<dbReference type="InterPro" id="IPR023796">
    <property type="entry name" value="Serpin_dom"/>
</dbReference>
<comment type="caution">
    <text evidence="4">The sequence shown here is derived from an EMBL/GenBank/DDBJ whole genome shotgun (WGS) entry which is preliminary data.</text>
</comment>
<evidence type="ECO:0000259" key="3">
    <source>
        <dbReference type="SMART" id="SM00093"/>
    </source>
</evidence>
<proteinExistence type="inferred from homology"/>
<name>A0AAV6X5H3_9LAMI</name>
<dbReference type="InterPro" id="IPR042178">
    <property type="entry name" value="Serpin_sf_1"/>
</dbReference>
<dbReference type="SUPFAM" id="SSF56574">
    <property type="entry name" value="Serpins"/>
    <property type="match status" value="1"/>
</dbReference>
<dbReference type="InterPro" id="IPR000215">
    <property type="entry name" value="Serpin_fam"/>
</dbReference>
<dbReference type="InterPro" id="IPR036186">
    <property type="entry name" value="Serpin_sf"/>
</dbReference>
<dbReference type="Gene3D" id="2.30.39.10">
    <property type="entry name" value="Alpha-1-antitrypsin, domain 1"/>
    <property type="match status" value="1"/>
</dbReference>
<dbReference type="PANTHER" id="PTHR11461:SF211">
    <property type="entry name" value="GH10112P-RELATED"/>
    <property type="match status" value="1"/>
</dbReference>
<dbReference type="Pfam" id="PF00079">
    <property type="entry name" value="Serpin"/>
    <property type="match status" value="2"/>
</dbReference>
<dbReference type="Proteomes" id="UP000826271">
    <property type="component" value="Unassembled WGS sequence"/>
</dbReference>
<keyword evidence="5" id="KW-1185">Reference proteome</keyword>
<feature type="domain" description="Serpin" evidence="3">
    <location>
        <begin position="283"/>
        <end position="589"/>
    </location>
</feature>
<protein>
    <recommendedName>
        <fullName evidence="3">Serpin domain-containing protein</fullName>
    </recommendedName>
</protein>